<dbReference type="AlphaFoldDB" id="A0A0P6YLJ5"/>
<dbReference type="InterPro" id="IPR005311">
    <property type="entry name" value="PBP_dimer"/>
</dbReference>
<dbReference type="EMBL" id="LGCM01000031">
    <property type="protein sequence ID" value="KPL83523.1"/>
    <property type="molecule type" value="Genomic_DNA"/>
</dbReference>
<dbReference type="Gene3D" id="3.90.1310.10">
    <property type="entry name" value="Penicillin-binding protein 2a (Domain 2)"/>
    <property type="match status" value="1"/>
</dbReference>
<feature type="domain" description="Penicillin-binding protein dimerisation" evidence="16">
    <location>
        <begin position="63"/>
        <end position="257"/>
    </location>
</feature>
<evidence type="ECO:0000256" key="3">
    <source>
        <dbReference type="ARBA" id="ARBA00007171"/>
    </source>
</evidence>
<evidence type="ECO:0000256" key="4">
    <source>
        <dbReference type="ARBA" id="ARBA00022475"/>
    </source>
</evidence>
<dbReference type="GO" id="GO:0008658">
    <property type="term" value="F:penicillin binding"/>
    <property type="evidence" value="ECO:0007669"/>
    <property type="project" value="InterPro"/>
</dbReference>
<dbReference type="InterPro" id="IPR050515">
    <property type="entry name" value="Beta-lactam/transpept"/>
</dbReference>
<dbReference type="InterPro" id="IPR001460">
    <property type="entry name" value="PCN-bd_Tpept"/>
</dbReference>
<keyword evidence="11 14" id="KW-1133">Transmembrane helix</keyword>
<dbReference type="Proteomes" id="UP000050501">
    <property type="component" value="Unassembled WGS sequence"/>
</dbReference>
<dbReference type="GO" id="GO:0071555">
    <property type="term" value="P:cell wall organization"/>
    <property type="evidence" value="ECO:0007669"/>
    <property type="project" value="UniProtKB-KW"/>
</dbReference>
<evidence type="ECO:0008006" key="19">
    <source>
        <dbReference type="Google" id="ProtNLM"/>
    </source>
</evidence>
<comment type="subcellular location">
    <subcellularLocation>
        <location evidence="2">Cell membrane</location>
    </subcellularLocation>
    <subcellularLocation>
        <location evidence="1">Membrane</location>
        <topology evidence="1">Single-pass membrane protein</topology>
    </subcellularLocation>
</comment>
<protein>
    <recommendedName>
        <fullName evidence="19">Penicillin-binding protein 2</fullName>
    </recommendedName>
</protein>
<dbReference type="GO" id="GO:0009252">
    <property type="term" value="P:peptidoglycan biosynthetic process"/>
    <property type="evidence" value="ECO:0007669"/>
    <property type="project" value="UniProtKB-KW"/>
</dbReference>
<evidence type="ECO:0000256" key="9">
    <source>
        <dbReference type="ARBA" id="ARBA00022960"/>
    </source>
</evidence>
<comment type="similarity">
    <text evidence="3">Belongs to the transpeptidase family.</text>
</comment>
<reference evidence="17 18" key="1">
    <citation type="submission" date="2015-07" db="EMBL/GenBank/DDBJ databases">
        <title>Genome sequence of Levilinea saccharolytica DSM 16555.</title>
        <authorList>
            <person name="Hemp J."/>
            <person name="Ward L.M."/>
            <person name="Pace L.A."/>
            <person name="Fischer W.W."/>
        </authorList>
    </citation>
    <scope>NUCLEOTIDE SEQUENCE [LARGE SCALE GENOMIC DNA]</scope>
    <source>
        <strain evidence="17 18">KIBI-1</strain>
    </source>
</reference>
<keyword evidence="9" id="KW-0133">Cell shape</keyword>
<evidence type="ECO:0000256" key="5">
    <source>
        <dbReference type="ARBA" id="ARBA00022519"/>
    </source>
</evidence>
<keyword evidence="7 14" id="KW-0812">Transmembrane</keyword>
<evidence type="ECO:0000313" key="18">
    <source>
        <dbReference type="Proteomes" id="UP000050501"/>
    </source>
</evidence>
<evidence type="ECO:0000256" key="10">
    <source>
        <dbReference type="ARBA" id="ARBA00022984"/>
    </source>
</evidence>
<keyword evidence="12 14" id="KW-0472">Membrane</keyword>
<comment type="caution">
    <text evidence="17">The sequence shown here is derived from an EMBL/GenBank/DDBJ whole genome shotgun (WGS) entry which is preliminary data.</text>
</comment>
<dbReference type="GO" id="GO:0005886">
    <property type="term" value="C:plasma membrane"/>
    <property type="evidence" value="ECO:0007669"/>
    <property type="project" value="UniProtKB-SubCell"/>
</dbReference>
<evidence type="ECO:0000256" key="11">
    <source>
        <dbReference type="ARBA" id="ARBA00022989"/>
    </source>
</evidence>
<evidence type="ECO:0000256" key="14">
    <source>
        <dbReference type="SAM" id="Phobius"/>
    </source>
</evidence>
<keyword evidence="8" id="KW-0378">Hydrolase</keyword>
<name>A0A0P6YLJ5_9CHLR</name>
<dbReference type="PANTHER" id="PTHR30627:SF2">
    <property type="entry name" value="PEPTIDOGLYCAN D,D-TRANSPEPTIDASE MRDA"/>
    <property type="match status" value="1"/>
</dbReference>
<evidence type="ECO:0000256" key="8">
    <source>
        <dbReference type="ARBA" id="ARBA00022801"/>
    </source>
</evidence>
<dbReference type="Pfam" id="PF00905">
    <property type="entry name" value="Transpeptidase"/>
    <property type="match status" value="1"/>
</dbReference>
<keyword evidence="4" id="KW-1003">Cell membrane</keyword>
<proteinExistence type="inferred from homology"/>
<dbReference type="Pfam" id="PF03717">
    <property type="entry name" value="PBP_dimer"/>
    <property type="match status" value="1"/>
</dbReference>
<dbReference type="PANTHER" id="PTHR30627">
    <property type="entry name" value="PEPTIDOGLYCAN D,D-TRANSPEPTIDASE"/>
    <property type="match status" value="1"/>
</dbReference>
<dbReference type="SUPFAM" id="SSF56601">
    <property type="entry name" value="beta-lactamase/transpeptidase-like"/>
    <property type="match status" value="1"/>
</dbReference>
<keyword evidence="6" id="KW-0645">Protease</keyword>
<feature type="transmembrane region" description="Helical" evidence="14">
    <location>
        <begin position="20"/>
        <end position="38"/>
    </location>
</feature>
<gene>
    <name evidence="17" type="ORF">ADN01_08490</name>
</gene>
<organism evidence="17 18">
    <name type="scientific">Levilinea saccharolytica</name>
    <dbReference type="NCBI Taxonomy" id="229921"/>
    <lineage>
        <taxon>Bacteria</taxon>
        <taxon>Bacillati</taxon>
        <taxon>Chloroflexota</taxon>
        <taxon>Anaerolineae</taxon>
        <taxon>Anaerolineales</taxon>
        <taxon>Anaerolineaceae</taxon>
        <taxon>Levilinea</taxon>
    </lineage>
</organism>
<evidence type="ECO:0000256" key="12">
    <source>
        <dbReference type="ARBA" id="ARBA00023136"/>
    </source>
</evidence>
<dbReference type="NCBIfam" id="TIGR03423">
    <property type="entry name" value="pbp2_mrdA"/>
    <property type="match status" value="1"/>
</dbReference>
<dbReference type="GO" id="GO:0071972">
    <property type="term" value="F:peptidoglycan L,D-transpeptidase activity"/>
    <property type="evidence" value="ECO:0007669"/>
    <property type="project" value="TreeGrafter"/>
</dbReference>
<feature type="domain" description="Penicillin-binding protein transpeptidase" evidence="15">
    <location>
        <begin position="305"/>
        <end position="678"/>
    </location>
</feature>
<dbReference type="InterPro" id="IPR017790">
    <property type="entry name" value="Penicillin-binding_protein_2"/>
</dbReference>
<sequence>MSGAEEAKKQHSYFEFWRMLVFYLAIAAVFGFFLMRLFTLQVIDGPEYLAQADENRLTEVLTPTQRGIIYDRNGYVLARNVAAYNVTITPALLPADEGAIQEIYRRLSVLIDVPVNRGDITDEQVVRTFKPCDNDLGIAQVVYIADTLAPYDPVRVKCNVDQTTAMKIQERGSDWTGVKVEIEPIREYPTGALTSEIIGFLGPIPASLEEDYKAQGFVPGRDKVGYAGVEASLDDLLIGKNGRRLVEVDSAGQELRDVEEPLLPEPGRNVRLTIDTRLQQAAKTALVNELDYWNTKANKIISENGVVIAANPKTGEILALVSYPTFENNRMARLIPAYYYEQLSRDPNRPLFNHAVSAEHPPGSVFKLPTSIGVLNEKVVTPEFRIFDPGKITLENRYSPNDPGQSREYVCWERAGHGEVDWLHAIAWSCDMYFYKVSGGYQDEVPEGLNIWRMGEYMRALGYGTRTGIELPGEEDGLIPDPNWKRINVGENWSTGDTYIAAMGQGYVLATPIQVLMSFNILVNKGQYMRPTLVREVLDVEGHVVKPFEPELKWDITKDPLITVYDENQFPTEQRKTVEPWIIDLAMQGMHMVTLEGGTADAIFADSELQSGGKTGTAEYCDDVAQEKDLCKPGLWPAHAWYVGYAPYDDPEIVVLTFVYNGTEGSTVAAPVVRKVMETYFELKAIDAAKSGS</sequence>
<evidence type="ECO:0000313" key="17">
    <source>
        <dbReference type="EMBL" id="KPL83523.1"/>
    </source>
</evidence>
<dbReference type="GO" id="GO:0008360">
    <property type="term" value="P:regulation of cell shape"/>
    <property type="evidence" value="ECO:0007669"/>
    <property type="project" value="UniProtKB-KW"/>
</dbReference>
<dbReference type="InterPro" id="IPR012338">
    <property type="entry name" value="Beta-lactam/transpept-like"/>
</dbReference>
<evidence type="ECO:0000256" key="13">
    <source>
        <dbReference type="ARBA" id="ARBA00023316"/>
    </source>
</evidence>
<evidence type="ECO:0000259" key="15">
    <source>
        <dbReference type="Pfam" id="PF00905"/>
    </source>
</evidence>
<evidence type="ECO:0000256" key="6">
    <source>
        <dbReference type="ARBA" id="ARBA00022670"/>
    </source>
</evidence>
<keyword evidence="5" id="KW-0997">Cell inner membrane</keyword>
<dbReference type="SUPFAM" id="SSF56519">
    <property type="entry name" value="Penicillin binding protein dimerisation domain"/>
    <property type="match status" value="1"/>
</dbReference>
<dbReference type="RefSeq" id="WP_062418686.1">
    <property type="nucleotide sequence ID" value="NZ_DF967974.1"/>
</dbReference>
<accession>A0A0P6YLJ5</accession>
<dbReference type="Gene3D" id="3.40.710.10">
    <property type="entry name" value="DD-peptidase/beta-lactamase superfamily"/>
    <property type="match status" value="1"/>
</dbReference>
<dbReference type="GO" id="GO:0009002">
    <property type="term" value="F:serine-type D-Ala-D-Ala carboxypeptidase activity"/>
    <property type="evidence" value="ECO:0007669"/>
    <property type="project" value="InterPro"/>
</dbReference>
<evidence type="ECO:0000256" key="7">
    <source>
        <dbReference type="ARBA" id="ARBA00022692"/>
    </source>
</evidence>
<keyword evidence="18" id="KW-1185">Reference proteome</keyword>
<dbReference type="STRING" id="229921.ADN01_08490"/>
<dbReference type="OrthoDB" id="9770103at2"/>
<evidence type="ECO:0000259" key="16">
    <source>
        <dbReference type="Pfam" id="PF03717"/>
    </source>
</evidence>
<keyword evidence="13" id="KW-0961">Cell wall biogenesis/degradation</keyword>
<evidence type="ECO:0000256" key="1">
    <source>
        <dbReference type="ARBA" id="ARBA00004167"/>
    </source>
</evidence>
<keyword evidence="10" id="KW-0573">Peptidoglycan synthesis</keyword>
<evidence type="ECO:0000256" key="2">
    <source>
        <dbReference type="ARBA" id="ARBA00004236"/>
    </source>
</evidence>
<dbReference type="InterPro" id="IPR036138">
    <property type="entry name" value="PBP_dimer_sf"/>
</dbReference>
<dbReference type="GO" id="GO:0006508">
    <property type="term" value="P:proteolysis"/>
    <property type="evidence" value="ECO:0007669"/>
    <property type="project" value="UniProtKB-KW"/>
</dbReference>